<dbReference type="InterPro" id="IPR029062">
    <property type="entry name" value="Class_I_gatase-like"/>
</dbReference>
<keyword evidence="5 6" id="KW-0326">Glycosidase</keyword>
<evidence type="ECO:0000259" key="12">
    <source>
        <dbReference type="Pfam" id="PF08533"/>
    </source>
</evidence>
<evidence type="ECO:0000256" key="3">
    <source>
        <dbReference type="ARBA" id="ARBA00012756"/>
    </source>
</evidence>
<proteinExistence type="inferred from homology"/>
<dbReference type="PATRIC" id="fig|29343.3.peg.276"/>
<dbReference type="GO" id="GO:0004565">
    <property type="term" value="F:beta-galactosidase activity"/>
    <property type="evidence" value="ECO:0007669"/>
    <property type="project" value="UniProtKB-EC"/>
</dbReference>
<comment type="catalytic activity">
    <reaction evidence="1 6">
        <text>Hydrolysis of terminal non-reducing beta-D-galactose residues in beta-D-galactosides.</text>
        <dbReference type="EC" id="3.2.1.23"/>
    </reaction>
</comment>
<sequence>MVEKYKPISPKYPHILHGGDYNPDQWLETPEIIDEDIRLMKKAHVNVVSLGIFAWSKLEPEEGKFDFSWLDNIMDKLAKNGIYVILATPSGARPIWLAKKYPEVLRVDDERQRQLYGGRHNHCLTSPIYREKVRIINTKLAERYKDHPALIAWHISNEYSGECHCPLCQEAFRQFLKNKYGTLEKLNHEWWTSFWSHSITDWSQIESPSKKGEFNLHGLKLDWKRFITHQTVDFFKNEIGPIRRITPNIPVTTNLMGLCPEYDQWEMAKVEDIVSWDNYPEWHNDYQKTWETAAATAFSHDLNRSLKGGRPFMMMESAPGNINWRNINKLQRPGIIELQSMQAVAHGSDTVQYFQWRKGRGGFEKFHGAVVGHSGSENTRIFSEVSKVGEDLEKLDAVVGTTVKPEVAVVFDYQNLWAIEDARISNCESMNYTKTCIEHYTPFWKKGVPVDVINEMADLSGYKLVIAPMAYMLREGFAERIDKFVKGGGTFVTTYLSGFVNDNDLCWLGGFPGPLRKILGIWDEEQDALYPSDKNSIVLNEGNELGFKGSFDIKDMCDIIHAEKAQVLAIYKSDFYKGKPALTVNNYGKGHAYYIAARTGTDFLDKFYSSIIEKFGIKKTIDSELPEGVSAEYRTDGENDFVFIMNFTEETKTVKITDQYKNMLDGNPESETIQIPAYGFKLLQRNAK</sequence>
<dbReference type="SUPFAM" id="SSF52317">
    <property type="entry name" value="Class I glutamine amidotransferase-like"/>
    <property type="match status" value="1"/>
</dbReference>
<dbReference type="PIRSF" id="PIRSF001084">
    <property type="entry name" value="B-galactosidase"/>
    <property type="match status" value="1"/>
</dbReference>
<comment type="similarity">
    <text evidence="2 6">Belongs to the glycosyl hydrolase 42 family.</text>
</comment>
<dbReference type="STRING" id="29343.CCDG5_0267"/>
<dbReference type="Pfam" id="PF02449">
    <property type="entry name" value="Glyco_hydro_42"/>
    <property type="match status" value="1"/>
</dbReference>
<gene>
    <name evidence="13" type="primary">pbg</name>
    <name evidence="13" type="ORF">CCDG5_0267</name>
</gene>
<dbReference type="SUPFAM" id="SSF51445">
    <property type="entry name" value="(Trans)glycosidases"/>
    <property type="match status" value="1"/>
</dbReference>
<keyword evidence="9" id="KW-0479">Metal-binding</keyword>
<feature type="binding site" evidence="9">
    <location>
        <position position="123"/>
    </location>
    <ligand>
        <name>Zn(2+)</name>
        <dbReference type="ChEBI" id="CHEBI:29105"/>
    </ligand>
</feature>
<dbReference type="InterPro" id="IPR013738">
    <property type="entry name" value="Beta_galactosidase_Trimer"/>
</dbReference>
<dbReference type="KEGG" id="ccel:CCDG5_0267"/>
<dbReference type="Gene3D" id="2.60.40.1180">
    <property type="entry name" value="Golgi alpha-mannosidase II"/>
    <property type="match status" value="1"/>
</dbReference>
<dbReference type="Gene3D" id="3.20.20.80">
    <property type="entry name" value="Glycosidases"/>
    <property type="match status" value="1"/>
</dbReference>
<feature type="binding site" evidence="9">
    <location>
        <position position="168"/>
    </location>
    <ligand>
        <name>Zn(2+)</name>
        <dbReference type="ChEBI" id="CHEBI:29105"/>
    </ligand>
</feature>
<feature type="binding site" evidence="9">
    <location>
        <position position="165"/>
    </location>
    <ligand>
        <name>Zn(2+)</name>
        <dbReference type="ChEBI" id="CHEBI:29105"/>
    </ligand>
</feature>
<evidence type="ECO:0000256" key="8">
    <source>
        <dbReference type="PIRSR" id="PIRSR001084-2"/>
    </source>
</evidence>
<dbReference type="EC" id="3.2.1.23" evidence="3 6"/>
<dbReference type="Proteomes" id="UP000032431">
    <property type="component" value="Chromosome I"/>
</dbReference>
<evidence type="ECO:0000256" key="4">
    <source>
        <dbReference type="ARBA" id="ARBA00022801"/>
    </source>
</evidence>
<protein>
    <recommendedName>
        <fullName evidence="3 6">Beta-galactosidase</fullName>
        <shortName evidence="6">Beta-gal</shortName>
        <ecNumber evidence="3 6">3.2.1.23</ecNumber>
    </recommendedName>
</protein>
<evidence type="ECO:0000313" key="14">
    <source>
        <dbReference type="Proteomes" id="UP000032431"/>
    </source>
</evidence>
<dbReference type="EMBL" id="LM995447">
    <property type="protein sequence ID" value="CDZ23410.1"/>
    <property type="molecule type" value="Genomic_DNA"/>
</dbReference>
<dbReference type="InterPro" id="IPR017853">
    <property type="entry name" value="GH"/>
</dbReference>
<dbReference type="PANTHER" id="PTHR36447">
    <property type="entry name" value="BETA-GALACTOSIDASE GANA"/>
    <property type="match status" value="1"/>
</dbReference>
<dbReference type="GO" id="GO:0046872">
    <property type="term" value="F:metal ion binding"/>
    <property type="evidence" value="ECO:0007669"/>
    <property type="project" value="UniProtKB-KW"/>
</dbReference>
<feature type="domain" description="Beta-galactosidase trimerisation" evidence="11">
    <location>
        <begin position="406"/>
        <end position="617"/>
    </location>
</feature>
<feature type="binding site" evidence="8">
    <location>
        <position position="157"/>
    </location>
    <ligand>
        <name>substrate</name>
    </ligand>
</feature>
<evidence type="ECO:0000259" key="11">
    <source>
        <dbReference type="Pfam" id="PF08532"/>
    </source>
</evidence>
<dbReference type="Pfam" id="PF08532">
    <property type="entry name" value="Glyco_hydro_42M"/>
    <property type="match status" value="1"/>
</dbReference>
<feature type="binding site" evidence="8">
    <location>
        <position position="119"/>
    </location>
    <ligand>
        <name>substrate</name>
    </ligand>
</feature>
<dbReference type="OrthoDB" id="9800974at2"/>
<feature type="active site" description="Proton donor" evidence="7">
    <location>
        <position position="158"/>
    </location>
</feature>
<keyword evidence="14" id="KW-1185">Reference proteome</keyword>
<evidence type="ECO:0000259" key="10">
    <source>
        <dbReference type="Pfam" id="PF02449"/>
    </source>
</evidence>
<evidence type="ECO:0000256" key="6">
    <source>
        <dbReference type="PIRNR" id="PIRNR001084"/>
    </source>
</evidence>
<evidence type="ECO:0000256" key="7">
    <source>
        <dbReference type="PIRSR" id="PIRSR001084-1"/>
    </source>
</evidence>
<reference evidence="14" key="1">
    <citation type="submission" date="2014-07" db="EMBL/GenBank/DDBJ databases">
        <authorList>
            <person name="Wibberg D."/>
        </authorList>
    </citation>
    <scope>NUCLEOTIDE SEQUENCE [LARGE SCALE GENOMIC DNA]</scope>
    <source>
        <strain evidence="14">DG5</strain>
    </source>
</reference>
<dbReference type="AlphaFoldDB" id="A0A078KQK6"/>
<dbReference type="HOGENOM" id="CLU_012430_1_1_9"/>
<feature type="active site" description="Nucleophile" evidence="7">
    <location>
        <position position="316"/>
    </location>
</feature>
<keyword evidence="4 6" id="KW-0378">Hydrolase</keyword>
<dbReference type="Gene3D" id="3.40.50.880">
    <property type="match status" value="1"/>
</dbReference>
<name>A0A078KQK6_9FIRM</name>
<accession>A0A078KQK6</accession>
<dbReference type="CDD" id="cd03143">
    <property type="entry name" value="A4_beta-galactosidase_middle_domain"/>
    <property type="match status" value="1"/>
</dbReference>
<feature type="binding site" evidence="8">
    <location>
        <position position="324"/>
    </location>
    <ligand>
        <name>substrate</name>
    </ligand>
</feature>
<dbReference type="InterPro" id="IPR013529">
    <property type="entry name" value="Glyco_hydro_42_N"/>
</dbReference>
<feature type="domain" description="Glycoside hydrolase family 42 N-terminal" evidence="10">
    <location>
        <begin position="20"/>
        <end position="395"/>
    </location>
</feature>
<evidence type="ECO:0000313" key="13">
    <source>
        <dbReference type="EMBL" id="CDZ23410.1"/>
    </source>
</evidence>
<dbReference type="InterPro" id="IPR013780">
    <property type="entry name" value="Glyco_hydro_b"/>
</dbReference>
<feature type="binding site" evidence="9">
    <location>
        <position position="163"/>
    </location>
    <ligand>
        <name>Zn(2+)</name>
        <dbReference type="ChEBI" id="CHEBI:29105"/>
    </ligand>
</feature>
<dbReference type="InterPro" id="IPR013739">
    <property type="entry name" value="Beta_galactosidase_C"/>
</dbReference>
<organism evidence="13 14">
    <name type="scientific">[Clostridium] cellulosi</name>
    <dbReference type="NCBI Taxonomy" id="29343"/>
    <lineage>
        <taxon>Bacteria</taxon>
        <taxon>Bacillati</taxon>
        <taxon>Bacillota</taxon>
        <taxon>Clostridia</taxon>
        <taxon>Eubacteriales</taxon>
        <taxon>Oscillospiraceae</taxon>
        <taxon>Oscillospiraceae incertae sedis</taxon>
    </lineage>
</organism>
<dbReference type="GO" id="GO:0006012">
    <property type="term" value="P:galactose metabolic process"/>
    <property type="evidence" value="ECO:0007669"/>
    <property type="project" value="InterPro"/>
</dbReference>
<dbReference type="Pfam" id="PF08533">
    <property type="entry name" value="Glyco_hydro_42C"/>
    <property type="match status" value="1"/>
</dbReference>
<dbReference type="InterPro" id="IPR003476">
    <property type="entry name" value="Glyco_hydro_42"/>
</dbReference>
<evidence type="ECO:0000256" key="1">
    <source>
        <dbReference type="ARBA" id="ARBA00001412"/>
    </source>
</evidence>
<dbReference type="PANTHER" id="PTHR36447:SF1">
    <property type="entry name" value="BETA-GALACTOSIDASE GANA"/>
    <property type="match status" value="1"/>
</dbReference>
<feature type="domain" description="Beta-galactosidase C-terminal" evidence="12">
    <location>
        <begin position="628"/>
        <end position="684"/>
    </location>
</feature>
<keyword evidence="9" id="KW-0862">Zinc</keyword>
<evidence type="ECO:0000256" key="2">
    <source>
        <dbReference type="ARBA" id="ARBA00005940"/>
    </source>
</evidence>
<evidence type="ECO:0000256" key="5">
    <source>
        <dbReference type="ARBA" id="ARBA00023295"/>
    </source>
</evidence>
<dbReference type="GO" id="GO:0009341">
    <property type="term" value="C:beta-galactosidase complex"/>
    <property type="evidence" value="ECO:0007669"/>
    <property type="project" value="InterPro"/>
</dbReference>
<evidence type="ECO:0000256" key="9">
    <source>
        <dbReference type="PIRSR" id="PIRSR001084-3"/>
    </source>
</evidence>